<evidence type="ECO:0008006" key="4">
    <source>
        <dbReference type="Google" id="ProtNLM"/>
    </source>
</evidence>
<accession>A0ABZ2HJJ0</accession>
<proteinExistence type="predicted"/>
<keyword evidence="1" id="KW-0812">Transmembrane</keyword>
<keyword evidence="3" id="KW-1185">Reference proteome</keyword>
<sequence>MTDDVIRLPLNRARLGFIAGGCFLPVLILLPFVLALGFEISSEMLGLWGLIAVFATLSFCIAGIALFTPHGLRLDAHGMSGYYAPAPFKWSDIAEIELVTSNKNKLIGLRLHNRDAYWDALTPRQRLFRLGQPAPFHASIPIAPFQATETELLALLRRYWWRYR</sequence>
<feature type="transmembrane region" description="Helical" evidence="1">
    <location>
        <begin position="44"/>
        <end position="67"/>
    </location>
</feature>
<keyword evidence="1" id="KW-1133">Transmembrane helix</keyword>
<dbReference type="EMBL" id="CP146069">
    <property type="protein sequence ID" value="WWR46096.1"/>
    <property type="molecule type" value="Genomic_DNA"/>
</dbReference>
<gene>
    <name evidence="2" type="ORF">RZ517_15170</name>
</gene>
<organism evidence="2 3">
    <name type="scientific">Roseovarius phycicola</name>
    <dbReference type="NCBI Taxonomy" id="3080976"/>
    <lineage>
        <taxon>Bacteria</taxon>
        <taxon>Pseudomonadati</taxon>
        <taxon>Pseudomonadota</taxon>
        <taxon>Alphaproteobacteria</taxon>
        <taxon>Rhodobacterales</taxon>
        <taxon>Roseobacteraceae</taxon>
        <taxon>Roseovarius</taxon>
    </lineage>
</organism>
<evidence type="ECO:0000313" key="2">
    <source>
        <dbReference type="EMBL" id="WWR46096.1"/>
    </source>
</evidence>
<protein>
    <recommendedName>
        <fullName evidence="4">PH domain-containing protein</fullName>
    </recommendedName>
</protein>
<keyword evidence="1" id="KW-0472">Membrane</keyword>
<name>A0ABZ2HJJ0_9RHOB</name>
<evidence type="ECO:0000256" key="1">
    <source>
        <dbReference type="SAM" id="Phobius"/>
    </source>
</evidence>
<evidence type="ECO:0000313" key="3">
    <source>
        <dbReference type="Proteomes" id="UP001364156"/>
    </source>
</evidence>
<reference evidence="2 3" key="1">
    <citation type="submission" date="2023-10" db="EMBL/GenBank/DDBJ databases">
        <title>Roseovarius strain S88 nov., isolated from a marine algae.</title>
        <authorList>
            <person name="Lee M.W."/>
            <person name="Lee J.K."/>
            <person name="Kim J.M."/>
            <person name="Choi D.G."/>
            <person name="Baek J.H."/>
            <person name="Bayburt H."/>
            <person name="Jung J.J."/>
            <person name="Han D.M."/>
            <person name="Jeon C.O."/>
        </authorList>
    </citation>
    <scope>NUCLEOTIDE SEQUENCE [LARGE SCALE GENOMIC DNA]</scope>
    <source>
        <strain evidence="2 3">S88</strain>
    </source>
</reference>
<feature type="transmembrane region" description="Helical" evidence="1">
    <location>
        <begin position="15"/>
        <end position="38"/>
    </location>
</feature>
<dbReference type="Proteomes" id="UP001364156">
    <property type="component" value="Chromosome"/>
</dbReference>